<keyword evidence="2" id="KW-0732">Signal</keyword>
<accession>A0ABR1IR85</accession>
<evidence type="ECO:0000313" key="3">
    <source>
        <dbReference type="EMBL" id="KAK7439052.1"/>
    </source>
</evidence>
<proteinExistence type="predicted"/>
<comment type="caution">
    <text evidence="3">The sequence shown here is derived from an EMBL/GenBank/DDBJ whole genome shotgun (WGS) entry which is preliminary data.</text>
</comment>
<protein>
    <submittedName>
        <fullName evidence="3">Uncharacterized protein</fullName>
    </submittedName>
</protein>
<evidence type="ECO:0000256" key="1">
    <source>
        <dbReference type="SAM" id="MobiDB-lite"/>
    </source>
</evidence>
<evidence type="ECO:0000313" key="4">
    <source>
        <dbReference type="Proteomes" id="UP001498398"/>
    </source>
</evidence>
<gene>
    <name evidence="3" type="ORF">VKT23_017758</name>
</gene>
<name>A0ABR1IR85_9AGAR</name>
<keyword evidence="4" id="KW-1185">Reference proteome</keyword>
<reference evidence="3 4" key="1">
    <citation type="submission" date="2024-01" db="EMBL/GenBank/DDBJ databases">
        <title>A draft genome for the cacao thread blight pathogen Marasmiellus scandens.</title>
        <authorList>
            <person name="Baruah I.K."/>
            <person name="Leung J."/>
            <person name="Bukari Y."/>
            <person name="Amoako-Attah I."/>
            <person name="Meinhardt L.W."/>
            <person name="Bailey B.A."/>
            <person name="Cohen S.P."/>
        </authorList>
    </citation>
    <scope>NUCLEOTIDE SEQUENCE [LARGE SCALE GENOMIC DNA]</scope>
    <source>
        <strain evidence="3 4">GH-19</strain>
    </source>
</reference>
<evidence type="ECO:0000256" key="2">
    <source>
        <dbReference type="SAM" id="SignalP"/>
    </source>
</evidence>
<sequence length="290" mass="32476">MHSIGYILLFSAVLILPSSAAPASAPVKTTKISTSRSSPTSSSSAHRASSTKVPVPNNSISVECPVNSTLSHHELVSRGCVSSKHTDDHSAIDPSHISGPVGDRPDVPTRPALLDQVPSIDDFIHESVCKKGDGKKYMFWTNDAMEGQNRYYRTWARGNHRTEMRDCWSTETFAQVDEYMQTDEQDKRAYSTEFFTRCSIAFARIASGDLVVISKPVQKYRLESSDDFSWRQNDEYWNREYAELRKRSSQPNGDSLKSLTRIDINDKAQPIAQKEIWKLANGPLPPMTSS</sequence>
<feature type="region of interest" description="Disordered" evidence="1">
    <location>
        <begin position="81"/>
        <end position="110"/>
    </location>
</feature>
<dbReference type="Proteomes" id="UP001498398">
    <property type="component" value="Unassembled WGS sequence"/>
</dbReference>
<feature type="region of interest" description="Disordered" evidence="1">
    <location>
        <begin position="25"/>
        <end position="58"/>
    </location>
</feature>
<dbReference type="EMBL" id="JBANRG010000075">
    <property type="protein sequence ID" value="KAK7439052.1"/>
    <property type="molecule type" value="Genomic_DNA"/>
</dbReference>
<organism evidence="3 4">
    <name type="scientific">Marasmiellus scandens</name>
    <dbReference type="NCBI Taxonomy" id="2682957"/>
    <lineage>
        <taxon>Eukaryota</taxon>
        <taxon>Fungi</taxon>
        <taxon>Dikarya</taxon>
        <taxon>Basidiomycota</taxon>
        <taxon>Agaricomycotina</taxon>
        <taxon>Agaricomycetes</taxon>
        <taxon>Agaricomycetidae</taxon>
        <taxon>Agaricales</taxon>
        <taxon>Marasmiineae</taxon>
        <taxon>Omphalotaceae</taxon>
        <taxon>Marasmiellus</taxon>
    </lineage>
</organism>
<feature type="chain" id="PRO_5045948119" evidence="2">
    <location>
        <begin position="21"/>
        <end position="290"/>
    </location>
</feature>
<feature type="compositionally biased region" description="Low complexity" evidence="1">
    <location>
        <begin position="25"/>
        <end position="51"/>
    </location>
</feature>
<feature type="signal peptide" evidence="2">
    <location>
        <begin position="1"/>
        <end position="20"/>
    </location>
</feature>